<dbReference type="Gene3D" id="2.30.31.20">
    <property type="entry name" value="Sporulation-specific cell division protein SsgB"/>
    <property type="match status" value="1"/>
</dbReference>
<comment type="similarity">
    <text evidence="2">Belongs to the SsgA family.</text>
</comment>
<dbReference type="EMBL" id="LJGW01000017">
    <property type="protein sequence ID" value="OEV14150.1"/>
    <property type="molecule type" value="Genomic_DNA"/>
</dbReference>
<dbReference type="AlphaFoldDB" id="A0A1E7LDB2"/>
<evidence type="ECO:0000256" key="6">
    <source>
        <dbReference type="ARBA" id="ARBA00023306"/>
    </source>
</evidence>
<keyword evidence="5" id="KW-0717">Septation</keyword>
<dbReference type="Pfam" id="PF04686">
    <property type="entry name" value="SsgA"/>
    <property type="match status" value="1"/>
</dbReference>
<dbReference type="GO" id="GO:0000917">
    <property type="term" value="P:division septum assembly"/>
    <property type="evidence" value="ECO:0007669"/>
    <property type="project" value="UniProtKB-KW"/>
</dbReference>
<dbReference type="RefSeq" id="WP_070014444.1">
    <property type="nucleotide sequence ID" value="NZ_LJGW01000017.1"/>
</dbReference>
<proteinExistence type="inferred from homology"/>
<protein>
    <recommendedName>
        <fullName evidence="9">SsgD protein</fullName>
    </recommendedName>
</protein>
<evidence type="ECO:0000256" key="5">
    <source>
        <dbReference type="ARBA" id="ARBA00023210"/>
    </source>
</evidence>
<dbReference type="Proteomes" id="UP000176005">
    <property type="component" value="Unassembled WGS sequence"/>
</dbReference>
<evidence type="ECO:0000256" key="4">
    <source>
        <dbReference type="ARBA" id="ARBA00022969"/>
    </source>
</evidence>
<keyword evidence="8" id="KW-1185">Reference proteome</keyword>
<organism evidence="7 8">
    <name type="scientific">Streptomyces nanshensis</name>
    <dbReference type="NCBI Taxonomy" id="518642"/>
    <lineage>
        <taxon>Bacteria</taxon>
        <taxon>Bacillati</taxon>
        <taxon>Actinomycetota</taxon>
        <taxon>Actinomycetes</taxon>
        <taxon>Kitasatosporales</taxon>
        <taxon>Streptomycetaceae</taxon>
        <taxon>Streptomyces</taxon>
    </lineage>
</organism>
<comment type="subcellular location">
    <subcellularLocation>
        <location evidence="1">Cell septum</location>
    </subcellularLocation>
</comment>
<reference evidence="7 8" key="1">
    <citation type="journal article" date="2016" name="Front. Microbiol.">
        <title>Comparative Genomics Analysis of Streptomyces Species Reveals Their Adaptation to the Marine Environment and Their Diversity at the Genomic Level.</title>
        <authorList>
            <person name="Tian X."/>
            <person name="Zhang Z."/>
            <person name="Yang T."/>
            <person name="Chen M."/>
            <person name="Li J."/>
            <person name="Chen F."/>
            <person name="Yang J."/>
            <person name="Li W."/>
            <person name="Zhang B."/>
            <person name="Zhang Z."/>
            <person name="Wu J."/>
            <person name="Zhang C."/>
            <person name="Long L."/>
            <person name="Xiao J."/>
        </authorList>
    </citation>
    <scope>NUCLEOTIDE SEQUENCE [LARGE SCALE GENOMIC DNA]</scope>
    <source>
        <strain evidence="7 8">SCSIO 10429</strain>
    </source>
</reference>
<evidence type="ECO:0000256" key="2">
    <source>
        <dbReference type="ARBA" id="ARBA00009323"/>
    </source>
</evidence>
<gene>
    <name evidence="7" type="ORF">AN218_00545</name>
</gene>
<evidence type="ECO:0000313" key="7">
    <source>
        <dbReference type="EMBL" id="OEV14150.1"/>
    </source>
</evidence>
<dbReference type="GO" id="GO:0030435">
    <property type="term" value="P:sporulation resulting in formation of a cellular spore"/>
    <property type="evidence" value="ECO:0007669"/>
    <property type="project" value="UniProtKB-KW"/>
</dbReference>
<keyword evidence="4" id="KW-0749">Sporulation</keyword>
<sequence length="137" mass="14592">MSAVFDHTVHARLIAEPHTTRDLSASLRYDDGDPLAVRIVFPADASLDGGEVAWAFARDLLDAGLHGPAGEGDVHVWPRDGSRTVIELLSEEGVAVVEFGSADLRCFLLRSYDVVAAGQEHGESDVETGLAALLRGV</sequence>
<dbReference type="PATRIC" id="fig|518642.10.peg.5459"/>
<evidence type="ECO:0008006" key="9">
    <source>
        <dbReference type="Google" id="ProtNLM"/>
    </source>
</evidence>
<evidence type="ECO:0000313" key="8">
    <source>
        <dbReference type="Proteomes" id="UP000176005"/>
    </source>
</evidence>
<name>A0A1E7LDB2_9ACTN</name>
<comment type="caution">
    <text evidence="7">The sequence shown here is derived from an EMBL/GenBank/DDBJ whole genome shotgun (WGS) entry which is preliminary data.</text>
</comment>
<dbReference type="InterPro" id="IPR038658">
    <property type="entry name" value="SsgB_sf"/>
</dbReference>
<dbReference type="InterPro" id="IPR006776">
    <property type="entry name" value="SsgB"/>
</dbReference>
<evidence type="ECO:0000256" key="3">
    <source>
        <dbReference type="ARBA" id="ARBA00022618"/>
    </source>
</evidence>
<accession>A0A1E7LDB2</accession>
<dbReference type="GO" id="GO:0030428">
    <property type="term" value="C:cell septum"/>
    <property type="evidence" value="ECO:0007669"/>
    <property type="project" value="UniProtKB-SubCell"/>
</dbReference>
<evidence type="ECO:0000256" key="1">
    <source>
        <dbReference type="ARBA" id="ARBA00004431"/>
    </source>
</evidence>
<keyword evidence="6" id="KW-0131">Cell cycle</keyword>
<keyword evidence="3" id="KW-0132">Cell division</keyword>